<accession>A0A384LCK4</accession>
<dbReference type="RefSeq" id="WP_004043153.1">
    <property type="nucleotide sequence ID" value="NC_013966.1"/>
</dbReference>
<organism evidence="1 2">
    <name type="scientific">Haloferax volcanii (strain ATCC 29605 / DSM 3757 / JCM 8879 / NBRC 14742 / NCIMB 2012 / VKM B-1768 / DS2)</name>
    <name type="common">Halobacterium volcanii</name>
    <dbReference type="NCBI Taxonomy" id="309800"/>
    <lineage>
        <taxon>Archaea</taxon>
        <taxon>Methanobacteriati</taxon>
        <taxon>Methanobacteriota</taxon>
        <taxon>Stenosarchaea group</taxon>
        <taxon>Halobacteria</taxon>
        <taxon>Halobacteriales</taxon>
        <taxon>Haloferacaceae</taxon>
        <taxon>Haloferax</taxon>
    </lineage>
</organism>
<name>A0A384LCK4_HALVD</name>
<dbReference type="EMBL" id="AOHU01000052">
    <property type="protein sequence ID" value="ELY32119.1"/>
    <property type="molecule type" value="Genomic_DNA"/>
</dbReference>
<reference evidence="1 2" key="2">
    <citation type="journal article" date="2014" name="PLoS Genet.">
        <title>Phylogenetically driven sequencing of extremely halophilic archaea reveals strategies for static and dynamic osmo-response.</title>
        <authorList>
            <person name="Becker E.A."/>
            <person name="Seitzer P.M."/>
            <person name="Tritt A."/>
            <person name="Larsen D."/>
            <person name="Krusor M."/>
            <person name="Yao A.I."/>
            <person name="Wu D."/>
            <person name="Madern D."/>
            <person name="Eisen J.A."/>
            <person name="Darling A.E."/>
            <person name="Facciotti M.T."/>
        </authorList>
    </citation>
    <scope>NUCLEOTIDE SEQUENCE [LARGE SCALE GENOMIC DNA]</scope>
    <source>
        <strain evidence="2">ATCC 29605 / DSM 3757 / JCM 8879 / NBRC 14742 / NCIMB 2012 / VKM B-1768 / DS2</strain>
    </source>
</reference>
<sequence>MTEDYRAVEVPDAKDPAEYSYRERRAELLSLIEEAGSPRLLNYAAYGRRYDVSREQVRKDVQRLGSYLNEAADDDAATLEGEAFLWRCARELLEDEEYRKAAQTFLDLEEWRRQSDLEDLLERIEALEQEERESESPFRVK</sequence>
<gene>
    <name evidence="1" type="ORF">C498_09841</name>
</gene>
<protein>
    <submittedName>
        <fullName evidence="1">Uncharacterized protein</fullName>
    </submittedName>
</protein>
<dbReference type="AlphaFoldDB" id="A0A384LCK4"/>
<proteinExistence type="predicted"/>
<dbReference type="Proteomes" id="UP000011532">
    <property type="component" value="Unassembled WGS sequence"/>
</dbReference>
<dbReference type="GeneID" id="8923583"/>
<reference evidence="2" key="1">
    <citation type="submission" date="2012-11" db="EMBL/GenBank/DDBJ databases">
        <authorList>
            <person name="Becker E.A."/>
            <person name="Seitzer P."/>
            <person name="Tritt A."/>
            <person name="Larsen D."/>
            <person name="Yao A."/>
            <person name="Wu D."/>
            <person name="Darling A."/>
            <person name="Eisen J.A."/>
            <person name="Facciotti M.T."/>
        </authorList>
    </citation>
    <scope>NUCLEOTIDE SEQUENCE [LARGE SCALE GENOMIC DNA]</scope>
    <source>
        <strain evidence="2">ATCC 29605 / DSM 3757 / JCM 8879 / NBRC 14742 / NCIMB 2012 / VKM B-1768 / DS2</strain>
    </source>
</reference>
<evidence type="ECO:0000313" key="1">
    <source>
        <dbReference type="EMBL" id="ELY32119.1"/>
    </source>
</evidence>
<comment type="caution">
    <text evidence="1">The sequence shown here is derived from an EMBL/GenBank/DDBJ whole genome shotgun (WGS) entry which is preliminary data.</text>
</comment>
<dbReference type="OrthoDB" id="275674at2157"/>
<evidence type="ECO:0000313" key="2">
    <source>
        <dbReference type="Proteomes" id="UP000011532"/>
    </source>
</evidence>